<evidence type="ECO:0000313" key="1">
    <source>
        <dbReference type="EMBL" id="CAJ0916614.1"/>
    </source>
</evidence>
<keyword evidence="2" id="KW-1185">Reference proteome</keyword>
<dbReference type="EMBL" id="CAUEEQ010000364">
    <property type="protein sequence ID" value="CAJ0916614.1"/>
    <property type="molecule type" value="Genomic_DNA"/>
</dbReference>
<reference evidence="1" key="1">
    <citation type="submission" date="2023-07" db="EMBL/GenBank/DDBJ databases">
        <authorList>
            <person name="Stuckert A."/>
        </authorList>
    </citation>
    <scope>NUCLEOTIDE SEQUENCE</scope>
</reference>
<dbReference type="Proteomes" id="UP001176940">
    <property type="component" value="Unassembled WGS sequence"/>
</dbReference>
<accession>A0ABN9KN01</accession>
<comment type="caution">
    <text evidence="1">The sequence shown here is derived from an EMBL/GenBank/DDBJ whole genome shotgun (WGS) entry which is preliminary data.</text>
</comment>
<protein>
    <submittedName>
        <fullName evidence="1">Uncharacterized protein</fullName>
    </submittedName>
</protein>
<organism evidence="1 2">
    <name type="scientific">Ranitomeya imitator</name>
    <name type="common">mimic poison frog</name>
    <dbReference type="NCBI Taxonomy" id="111125"/>
    <lineage>
        <taxon>Eukaryota</taxon>
        <taxon>Metazoa</taxon>
        <taxon>Chordata</taxon>
        <taxon>Craniata</taxon>
        <taxon>Vertebrata</taxon>
        <taxon>Euteleostomi</taxon>
        <taxon>Amphibia</taxon>
        <taxon>Batrachia</taxon>
        <taxon>Anura</taxon>
        <taxon>Neobatrachia</taxon>
        <taxon>Hyloidea</taxon>
        <taxon>Dendrobatidae</taxon>
        <taxon>Dendrobatinae</taxon>
        <taxon>Ranitomeya</taxon>
    </lineage>
</organism>
<name>A0ABN9KN01_9NEOB</name>
<sequence length="145" mass="16475">MQYIVELTQYITQLRYAAIRKAEHSGDVTALLSGRCAYTVQRIRIVVWIAAASLNVKLRPGGTFLLRCPQDGDICAFHDMECTSDYVAYIQLAPLEHIFSDAHNMAIVHSNFGTHLSCACVEVTRTTWRLHIRYTHRCTLCTRAE</sequence>
<gene>
    <name evidence="1" type="ORF">RIMI_LOCUS323699</name>
</gene>
<proteinExistence type="predicted"/>
<evidence type="ECO:0000313" key="2">
    <source>
        <dbReference type="Proteomes" id="UP001176940"/>
    </source>
</evidence>